<keyword evidence="1" id="KW-0472">Membrane</keyword>
<dbReference type="Proteomes" id="UP000398389">
    <property type="component" value="Unassembled WGS sequence"/>
</dbReference>
<evidence type="ECO:0000313" key="3">
    <source>
        <dbReference type="Proteomes" id="UP000398389"/>
    </source>
</evidence>
<proteinExistence type="predicted"/>
<protein>
    <submittedName>
        <fullName evidence="2">Uncharacterized protein</fullName>
    </submittedName>
</protein>
<dbReference type="RefSeq" id="XP_031852971.1">
    <property type="nucleotide sequence ID" value="XM_031997080.1"/>
</dbReference>
<dbReference type="AlphaFoldDB" id="A0A5E8BDF5"/>
<reference evidence="2 3" key="1">
    <citation type="submission" date="2019-09" db="EMBL/GenBank/DDBJ databases">
        <authorList>
            <person name="Brejova B."/>
        </authorList>
    </citation>
    <scope>NUCLEOTIDE SEQUENCE [LARGE SCALE GENOMIC DNA]</scope>
</reference>
<feature type="transmembrane region" description="Helical" evidence="1">
    <location>
        <begin position="212"/>
        <end position="235"/>
    </location>
</feature>
<name>A0A5E8BDF5_9ASCO</name>
<feature type="transmembrane region" description="Helical" evidence="1">
    <location>
        <begin position="276"/>
        <end position="300"/>
    </location>
</feature>
<dbReference type="EMBL" id="CABVLU010000002">
    <property type="protein sequence ID" value="VVT49623.1"/>
    <property type="molecule type" value="Genomic_DNA"/>
</dbReference>
<keyword evidence="3" id="KW-1185">Reference proteome</keyword>
<feature type="transmembrane region" description="Helical" evidence="1">
    <location>
        <begin position="178"/>
        <end position="200"/>
    </location>
</feature>
<gene>
    <name evidence="2" type="ORF">SAPINGB_P002361</name>
</gene>
<keyword evidence="1" id="KW-1133">Transmembrane helix</keyword>
<accession>A0A5E8BDF5</accession>
<evidence type="ECO:0000256" key="1">
    <source>
        <dbReference type="SAM" id="Phobius"/>
    </source>
</evidence>
<feature type="transmembrane region" description="Helical" evidence="1">
    <location>
        <begin position="12"/>
        <end position="32"/>
    </location>
</feature>
<dbReference type="GeneID" id="43581180"/>
<sequence>MTRLNPKRRHIILLIASFLDISTLALFIINAINSPNFFHIFAMYQIAAPQLSTEDYLSFFINDEAYNRTRYSSKIEKLLPSSAETVPAFDFYYNENFCSYNSTKTDDIRQHYFPNNTVVSNRSIKESICYLFLRGYIPREQWIGFEEALDYESWYVRNYLYLSDCTNTPLEDLSQGSIIGIILWSISISLELLFIIFLYCASGGEDVSVRMCIVCSWTFGLMLLSMDAGALLSYANYVDKLVQYLTKDYGNLVILFREAGLNPATLPRPITLGSRILIFSPLIPGVLRFGIWQVGVYAVWMSKDSPTSNMTWYETLEKKILGQRPEAEGLLAGEDADPIWDEIGYNIR</sequence>
<keyword evidence="1" id="KW-0812">Transmembrane</keyword>
<organism evidence="2 3">
    <name type="scientific">Magnusiomyces paraingens</name>
    <dbReference type="NCBI Taxonomy" id="2606893"/>
    <lineage>
        <taxon>Eukaryota</taxon>
        <taxon>Fungi</taxon>
        <taxon>Dikarya</taxon>
        <taxon>Ascomycota</taxon>
        <taxon>Saccharomycotina</taxon>
        <taxon>Dipodascomycetes</taxon>
        <taxon>Dipodascales</taxon>
        <taxon>Dipodascaceae</taxon>
        <taxon>Magnusiomyces</taxon>
    </lineage>
</organism>
<evidence type="ECO:0000313" key="2">
    <source>
        <dbReference type="EMBL" id="VVT49623.1"/>
    </source>
</evidence>